<keyword evidence="9 17" id="KW-0418">Kinase</keyword>
<evidence type="ECO:0000256" key="8">
    <source>
        <dbReference type="ARBA" id="ARBA00022741"/>
    </source>
</evidence>
<dbReference type="Gene3D" id="3.30.565.10">
    <property type="entry name" value="Histidine kinase-like ATPase, C-terminal domain"/>
    <property type="match status" value="1"/>
</dbReference>
<evidence type="ECO:0000259" key="15">
    <source>
        <dbReference type="PROSITE" id="PS50109"/>
    </source>
</evidence>
<dbReference type="InterPro" id="IPR003660">
    <property type="entry name" value="HAMP_dom"/>
</dbReference>
<dbReference type="Pfam" id="PF00672">
    <property type="entry name" value="HAMP"/>
    <property type="match status" value="1"/>
</dbReference>
<dbReference type="SMART" id="SM00388">
    <property type="entry name" value="HisKA"/>
    <property type="match status" value="1"/>
</dbReference>
<dbReference type="Gene3D" id="1.10.287.130">
    <property type="match status" value="1"/>
</dbReference>
<dbReference type="NCBIfam" id="NF007007">
    <property type="entry name" value="PRK09470.1"/>
    <property type="match status" value="1"/>
</dbReference>
<dbReference type="InterPro" id="IPR058125">
    <property type="entry name" value="CpxA"/>
</dbReference>
<evidence type="ECO:0000313" key="18">
    <source>
        <dbReference type="Proteomes" id="UP000318353"/>
    </source>
</evidence>
<keyword evidence="18" id="KW-1185">Reference proteome</keyword>
<evidence type="ECO:0000256" key="13">
    <source>
        <dbReference type="ARBA" id="ARBA00023136"/>
    </source>
</evidence>
<dbReference type="Gene3D" id="3.30.450.210">
    <property type="entry name" value="Two-component sensor protein CpxA, periplasmic domain"/>
    <property type="match status" value="1"/>
</dbReference>
<evidence type="ECO:0000256" key="2">
    <source>
        <dbReference type="ARBA" id="ARBA00004651"/>
    </source>
</evidence>
<keyword evidence="6" id="KW-0808">Transferase</keyword>
<dbReference type="PROSITE" id="PS50109">
    <property type="entry name" value="HIS_KIN"/>
    <property type="match status" value="1"/>
</dbReference>
<evidence type="ECO:0000256" key="4">
    <source>
        <dbReference type="ARBA" id="ARBA00022475"/>
    </source>
</evidence>
<evidence type="ECO:0000259" key="16">
    <source>
        <dbReference type="PROSITE" id="PS50885"/>
    </source>
</evidence>
<keyword evidence="13 14" id="KW-0472">Membrane</keyword>
<feature type="domain" description="Histidine kinase" evidence="15">
    <location>
        <begin position="248"/>
        <end position="465"/>
    </location>
</feature>
<gene>
    <name evidence="17" type="primary">cpxA</name>
    <name evidence="17" type="ORF">EUX50_00775</name>
</gene>
<dbReference type="SUPFAM" id="SSF55874">
    <property type="entry name" value="ATPase domain of HSP90 chaperone/DNA topoisomerase II/histidine kinase"/>
    <property type="match status" value="1"/>
</dbReference>
<keyword evidence="10" id="KW-0067">ATP-binding</keyword>
<evidence type="ECO:0000256" key="12">
    <source>
        <dbReference type="ARBA" id="ARBA00023012"/>
    </source>
</evidence>
<dbReference type="InterPro" id="IPR036890">
    <property type="entry name" value="HATPase_C_sf"/>
</dbReference>
<evidence type="ECO:0000256" key="3">
    <source>
        <dbReference type="ARBA" id="ARBA00012438"/>
    </source>
</evidence>
<dbReference type="PANTHER" id="PTHR45528:SF1">
    <property type="entry name" value="SENSOR HISTIDINE KINASE CPXA"/>
    <property type="match status" value="1"/>
</dbReference>
<dbReference type="SMART" id="SM00387">
    <property type="entry name" value="HATPase_c"/>
    <property type="match status" value="1"/>
</dbReference>
<feature type="transmembrane region" description="Helical" evidence="14">
    <location>
        <begin position="166"/>
        <end position="184"/>
    </location>
</feature>
<evidence type="ECO:0000256" key="11">
    <source>
        <dbReference type="ARBA" id="ARBA00022989"/>
    </source>
</evidence>
<comment type="subcellular location">
    <subcellularLocation>
        <location evidence="2">Cell membrane</location>
        <topology evidence="2">Multi-pass membrane protein</topology>
    </subcellularLocation>
</comment>
<dbReference type="GO" id="GO:0016301">
    <property type="term" value="F:kinase activity"/>
    <property type="evidence" value="ECO:0007669"/>
    <property type="project" value="UniProtKB-KW"/>
</dbReference>
<dbReference type="Pfam" id="PF00512">
    <property type="entry name" value="HisKA"/>
    <property type="match status" value="1"/>
</dbReference>
<evidence type="ECO:0000313" key="17">
    <source>
        <dbReference type="EMBL" id="TPH07775.1"/>
    </source>
</evidence>
<accession>A0ABY2YQK7</accession>
<proteinExistence type="predicted"/>
<dbReference type="InterPro" id="IPR036097">
    <property type="entry name" value="HisK_dim/P_sf"/>
</dbReference>
<dbReference type="EC" id="2.7.13.3" evidence="3"/>
<comment type="catalytic activity">
    <reaction evidence="1">
        <text>ATP + protein L-histidine = ADP + protein N-phospho-L-histidine.</text>
        <dbReference type="EC" id="2.7.13.3"/>
    </reaction>
</comment>
<dbReference type="PANTHER" id="PTHR45528">
    <property type="entry name" value="SENSOR HISTIDINE KINASE CPXA"/>
    <property type="match status" value="1"/>
</dbReference>
<sequence length="467" mass="53768">MKLRNFFCLNQLAIRTFAMFWFSFFIIMSLMIVLPNLDLRLYSPLEEADIVNYQKEILNIVRNGQLQGLISEVPVLPSDKFQPSRPVLINLKTKNILGELPEEAPYIRRFANVSSNFSEPKRKNFNKLQLSGPFQVYLGDTASYALYFISYVNPQREIFNYVFDRPTILILIILLITSPLLWWFTRMLIRPISHLQEAANSVALGNFKIDKSLIANGPLEIRQVGQSFNRMASSIDRLISNQQTLLSSISHELKTPLTRLQLATALVRHECGETESVKRIEREIGQMDKMISELLLLSRHQMNSQVERDIFYANTLWTDIINDAKFEAEQRGITFLTNIRLPKNELQLNGNSRLLESAVENIVTNALKYTKDKIELHIFIQEEEEEEEFLRIRIDDNGSGVHPDEFKKIFKPFYRVDETRTRTTGGTGLGLAIVSNVIQEHQGKVWAEKSPLGGLAVTIRLPLWISH</sequence>
<feature type="transmembrane region" description="Helical" evidence="14">
    <location>
        <begin position="12"/>
        <end position="34"/>
    </location>
</feature>
<dbReference type="RefSeq" id="WP_140585499.1">
    <property type="nucleotide sequence ID" value="NZ_SDPH01000001.1"/>
</dbReference>
<dbReference type="InterPro" id="IPR050398">
    <property type="entry name" value="HssS/ArlS-like"/>
</dbReference>
<dbReference type="Pfam" id="PF02518">
    <property type="entry name" value="HATPase_c"/>
    <property type="match status" value="1"/>
</dbReference>
<dbReference type="Proteomes" id="UP000318353">
    <property type="component" value="Unassembled WGS sequence"/>
</dbReference>
<evidence type="ECO:0000256" key="9">
    <source>
        <dbReference type="ARBA" id="ARBA00022777"/>
    </source>
</evidence>
<keyword evidence="8" id="KW-0547">Nucleotide-binding</keyword>
<dbReference type="SUPFAM" id="SSF158472">
    <property type="entry name" value="HAMP domain-like"/>
    <property type="match status" value="1"/>
</dbReference>
<keyword evidence="5" id="KW-0597">Phosphoprotein</keyword>
<keyword evidence="12" id="KW-0902">Two-component regulatory system</keyword>
<reference evidence="17 18" key="1">
    <citation type="submission" date="2019-01" db="EMBL/GenBank/DDBJ databases">
        <title>Comparative genomic analysis identifies haemin-independent Haemophilus haemolyticus: a formal re-classification of Haemophilus intermedius.</title>
        <authorList>
            <person name="Harris T.M."/>
            <person name="Price E.P."/>
            <person name="Sarovich D.S."/>
            <person name="Norskov-Lauritsen N."/>
            <person name="Beissbarth J."/>
            <person name="Chang A.B."/>
            <person name="Smith-Vaughan H.C."/>
        </authorList>
    </citation>
    <scope>NUCLEOTIDE SEQUENCE [LARGE SCALE GENOMIC DNA]</scope>
    <source>
        <strain evidence="17 18">CCUG 15949</strain>
    </source>
</reference>
<dbReference type="EMBL" id="SDPH01000001">
    <property type="protein sequence ID" value="TPH07775.1"/>
    <property type="molecule type" value="Genomic_DNA"/>
</dbReference>
<dbReference type="InterPro" id="IPR005467">
    <property type="entry name" value="His_kinase_dom"/>
</dbReference>
<evidence type="ECO:0000256" key="10">
    <source>
        <dbReference type="ARBA" id="ARBA00022840"/>
    </source>
</evidence>
<dbReference type="InterPro" id="IPR004358">
    <property type="entry name" value="Sig_transdc_His_kin-like_C"/>
</dbReference>
<evidence type="ECO:0000256" key="5">
    <source>
        <dbReference type="ARBA" id="ARBA00022553"/>
    </source>
</evidence>
<dbReference type="CDD" id="cd06225">
    <property type="entry name" value="HAMP"/>
    <property type="match status" value="1"/>
</dbReference>
<feature type="domain" description="HAMP" evidence="16">
    <location>
        <begin position="186"/>
        <end position="240"/>
    </location>
</feature>
<dbReference type="Gene3D" id="6.10.340.10">
    <property type="match status" value="1"/>
</dbReference>
<dbReference type="InterPro" id="IPR003661">
    <property type="entry name" value="HisK_dim/P_dom"/>
</dbReference>
<name>A0ABY2YQK7_HAEHA</name>
<dbReference type="InterPro" id="IPR003594">
    <property type="entry name" value="HATPase_dom"/>
</dbReference>
<keyword evidence="11 14" id="KW-1133">Transmembrane helix</keyword>
<dbReference type="SUPFAM" id="SSF47384">
    <property type="entry name" value="Homodimeric domain of signal transducing histidine kinase"/>
    <property type="match status" value="1"/>
</dbReference>
<dbReference type="PROSITE" id="PS50885">
    <property type="entry name" value="HAMP"/>
    <property type="match status" value="1"/>
</dbReference>
<dbReference type="SMART" id="SM00304">
    <property type="entry name" value="HAMP"/>
    <property type="match status" value="1"/>
</dbReference>
<organism evidence="17 18">
    <name type="scientific">Haemophilus haemolyticus</name>
    <dbReference type="NCBI Taxonomy" id="726"/>
    <lineage>
        <taxon>Bacteria</taxon>
        <taxon>Pseudomonadati</taxon>
        <taxon>Pseudomonadota</taxon>
        <taxon>Gammaproteobacteria</taxon>
        <taxon>Pasteurellales</taxon>
        <taxon>Pasteurellaceae</taxon>
        <taxon>Haemophilus</taxon>
    </lineage>
</organism>
<evidence type="ECO:0000256" key="1">
    <source>
        <dbReference type="ARBA" id="ARBA00000085"/>
    </source>
</evidence>
<evidence type="ECO:0000256" key="7">
    <source>
        <dbReference type="ARBA" id="ARBA00022692"/>
    </source>
</evidence>
<keyword evidence="4" id="KW-1003">Cell membrane</keyword>
<comment type="caution">
    <text evidence="17">The sequence shown here is derived from an EMBL/GenBank/DDBJ whole genome shotgun (WGS) entry which is preliminary data.</text>
</comment>
<evidence type="ECO:0000256" key="6">
    <source>
        <dbReference type="ARBA" id="ARBA00022679"/>
    </source>
</evidence>
<dbReference type="InterPro" id="IPR038515">
    <property type="entry name" value="CpxA_peri_sf"/>
</dbReference>
<feature type="transmembrane region" description="Helical" evidence="14">
    <location>
        <begin position="134"/>
        <end position="154"/>
    </location>
</feature>
<protein>
    <recommendedName>
        <fullName evidence="3">histidine kinase</fullName>
        <ecNumber evidence="3">2.7.13.3</ecNumber>
    </recommendedName>
</protein>
<dbReference type="CDD" id="cd00082">
    <property type="entry name" value="HisKA"/>
    <property type="match status" value="1"/>
</dbReference>
<evidence type="ECO:0000256" key="14">
    <source>
        <dbReference type="SAM" id="Phobius"/>
    </source>
</evidence>
<dbReference type="PRINTS" id="PR00344">
    <property type="entry name" value="BCTRLSENSOR"/>
</dbReference>
<keyword evidence="7 14" id="KW-0812">Transmembrane</keyword>